<evidence type="ECO:0000313" key="1">
    <source>
        <dbReference type="EMBL" id="EHE98237.1"/>
    </source>
</evidence>
<gene>
    <name evidence="1" type="ORF">HMPREF9469_03049</name>
</gene>
<dbReference type="EMBL" id="ADLJ01000024">
    <property type="protein sequence ID" value="EHE98237.1"/>
    <property type="molecule type" value="Genomic_DNA"/>
</dbReference>
<evidence type="ECO:0000313" key="2">
    <source>
        <dbReference type="Proteomes" id="UP000003763"/>
    </source>
</evidence>
<accession>G5HKD7</accession>
<organism evidence="1 2">
    <name type="scientific">[Clostridium] citroniae WAL-17108</name>
    <dbReference type="NCBI Taxonomy" id="742733"/>
    <lineage>
        <taxon>Bacteria</taxon>
        <taxon>Bacillati</taxon>
        <taxon>Bacillota</taxon>
        <taxon>Clostridia</taxon>
        <taxon>Lachnospirales</taxon>
        <taxon>Lachnospiraceae</taxon>
        <taxon>Enterocloster</taxon>
    </lineage>
</organism>
<dbReference type="eggNOG" id="ENOG5032SUY">
    <property type="taxonomic scope" value="Bacteria"/>
</dbReference>
<dbReference type="PATRIC" id="fig|742733.3.peg.3166"/>
<sequence>MAEKIYDYFKTDPIILNGKFARYADDMWVQNRIEDKSRFEKLLDLYAAAAIIGFRKGVQLPDDRTSEDKRTIQLDQIAKGHYNRFYTIMQVILLLDDSRGLDVKEKVRMAFDTNSKSEKVYIENMELFHSYARGGIEYLHNRLVRRAVTVDDEFEYAKIANVMEFIKNPIVNDNFL</sequence>
<comment type="caution">
    <text evidence="1">The sequence shown here is derived from an EMBL/GenBank/DDBJ whole genome shotgun (WGS) entry which is preliminary data.</text>
</comment>
<protein>
    <submittedName>
        <fullName evidence="1">Uncharacterized protein</fullName>
    </submittedName>
</protein>
<dbReference type="Proteomes" id="UP000003763">
    <property type="component" value="Unassembled WGS sequence"/>
</dbReference>
<dbReference type="AlphaFoldDB" id="G5HKD7"/>
<reference evidence="1 2" key="1">
    <citation type="submission" date="2011-08" db="EMBL/GenBank/DDBJ databases">
        <title>The Genome Sequence of Clostridium citroniae WAL-17108.</title>
        <authorList>
            <consortium name="The Broad Institute Genome Sequencing Platform"/>
            <person name="Earl A."/>
            <person name="Ward D."/>
            <person name="Feldgarden M."/>
            <person name="Gevers D."/>
            <person name="Finegold S.M."/>
            <person name="Summanen P.H."/>
            <person name="Molitoris D.R."/>
            <person name="Vaisanen M.L."/>
            <person name="Daigneault M."/>
            <person name="Allen-Vercoe E."/>
            <person name="Young S.K."/>
            <person name="Zeng Q."/>
            <person name="Gargeya S."/>
            <person name="Fitzgerald M."/>
            <person name="Haas B."/>
            <person name="Abouelleil A."/>
            <person name="Alvarado L."/>
            <person name="Arachchi H.M."/>
            <person name="Berlin A."/>
            <person name="Brown A."/>
            <person name="Chapman S.B."/>
            <person name="Chen Z."/>
            <person name="Dunbar C."/>
            <person name="Freedman E."/>
            <person name="Gearin G."/>
            <person name="Gellesch M."/>
            <person name="Goldberg J."/>
            <person name="Griggs A."/>
            <person name="Gujja S."/>
            <person name="Heiman D."/>
            <person name="Howarth C."/>
            <person name="Larson L."/>
            <person name="Lui A."/>
            <person name="MacDonald P.J.P."/>
            <person name="Montmayeur A."/>
            <person name="Murphy C."/>
            <person name="Neiman D."/>
            <person name="Pearson M."/>
            <person name="Priest M."/>
            <person name="Roberts A."/>
            <person name="Saif S."/>
            <person name="Shea T."/>
            <person name="Shenoy N."/>
            <person name="Sisk P."/>
            <person name="Stolte C."/>
            <person name="Sykes S."/>
            <person name="Wortman J."/>
            <person name="Nusbaum C."/>
            <person name="Birren B."/>
        </authorList>
    </citation>
    <scope>NUCLEOTIDE SEQUENCE [LARGE SCALE GENOMIC DNA]</scope>
    <source>
        <strain evidence="1 2">WAL-17108</strain>
    </source>
</reference>
<dbReference type="HOGENOM" id="CLU_129761_0_0_9"/>
<dbReference type="RefSeq" id="WP_007863429.1">
    <property type="nucleotide sequence ID" value="NZ_JH376422.1"/>
</dbReference>
<name>G5HKD7_9FIRM</name>
<proteinExistence type="predicted"/>